<organism evidence="5 6">
    <name type="scientific">Paraprevotella clara YIT 11840</name>
    <dbReference type="NCBI Taxonomy" id="762968"/>
    <lineage>
        <taxon>Bacteria</taxon>
        <taxon>Pseudomonadati</taxon>
        <taxon>Bacteroidota</taxon>
        <taxon>Bacteroidia</taxon>
        <taxon>Bacteroidales</taxon>
        <taxon>Prevotellaceae</taxon>
        <taxon>Paraprevotella</taxon>
    </lineage>
</organism>
<dbReference type="RefSeq" id="WP_008622815.1">
    <property type="nucleotide sequence ID" value="NZ_JH376642.1"/>
</dbReference>
<dbReference type="NCBIfam" id="TIGR02675">
    <property type="entry name" value="tape_meas_nterm"/>
    <property type="match status" value="1"/>
</dbReference>
<reference evidence="5 6" key="1">
    <citation type="submission" date="2011-03" db="EMBL/GenBank/DDBJ databases">
        <authorList>
            <person name="Weinstock G."/>
            <person name="Sodergren E."/>
            <person name="Clifton S."/>
            <person name="Fulton L."/>
            <person name="Fulton B."/>
            <person name="Courtney L."/>
            <person name="Fronick C."/>
            <person name="Harrison M."/>
            <person name="Strong C."/>
            <person name="Farmer C."/>
            <person name="Delahaunty K."/>
            <person name="Markovic C."/>
            <person name="Hall O."/>
            <person name="Minx P."/>
            <person name="Tomlinson C."/>
            <person name="Mitreva M."/>
            <person name="Hou S."/>
            <person name="Chen J."/>
            <person name="Wollam A."/>
            <person name="Pepin K.H."/>
            <person name="Johnson M."/>
            <person name="Bhonagiri V."/>
            <person name="Zhang X."/>
            <person name="Suruliraj S."/>
            <person name="Warren W."/>
            <person name="Chinwalla A."/>
            <person name="Mardis E.R."/>
            <person name="Wilson R.K."/>
        </authorList>
    </citation>
    <scope>NUCLEOTIDE SEQUENCE [LARGE SCALE GENOMIC DNA]</scope>
    <source>
        <strain evidence="5 6">YIT 11840</strain>
    </source>
</reference>
<keyword evidence="3" id="KW-0812">Transmembrane</keyword>
<feature type="coiled-coil region" evidence="1">
    <location>
        <begin position="354"/>
        <end position="388"/>
    </location>
</feature>
<feature type="compositionally biased region" description="Polar residues" evidence="2">
    <location>
        <begin position="1418"/>
        <end position="1433"/>
    </location>
</feature>
<evidence type="ECO:0000313" key="6">
    <source>
        <dbReference type="Proteomes" id="UP000003598"/>
    </source>
</evidence>
<name>G5SW39_9BACT</name>
<dbReference type="Proteomes" id="UP000003598">
    <property type="component" value="Unassembled WGS sequence"/>
</dbReference>
<evidence type="ECO:0000259" key="4">
    <source>
        <dbReference type="Pfam" id="PF20155"/>
    </source>
</evidence>
<dbReference type="InterPro" id="IPR013491">
    <property type="entry name" value="Tape_meas_N"/>
</dbReference>
<dbReference type="eggNOG" id="COG1196">
    <property type="taxonomic scope" value="Bacteria"/>
</dbReference>
<keyword evidence="6" id="KW-1185">Reference proteome</keyword>
<feature type="domain" description="Tape measure protein N-terminal" evidence="4">
    <location>
        <begin position="70"/>
        <end position="255"/>
    </location>
</feature>
<keyword evidence="3" id="KW-1133">Transmembrane helix</keyword>
<dbReference type="EMBL" id="AFFY01000074">
    <property type="protein sequence ID" value="EHG98504.1"/>
    <property type="molecule type" value="Genomic_DNA"/>
</dbReference>
<evidence type="ECO:0000313" key="5">
    <source>
        <dbReference type="EMBL" id="EHG98504.1"/>
    </source>
</evidence>
<dbReference type="HOGENOM" id="CLU_001537_1_0_10"/>
<comment type="caution">
    <text evidence="5">The sequence shown here is derived from an EMBL/GenBank/DDBJ whole genome shotgun (WGS) entry which is preliminary data.</text>
</comment>
<dbReference type="Pfam" id="PF20155">
    <property type="entry name" value="TMP_3"/>
    <property type="match status" value="1"/>
</dbReference>
<keyword evidence="1" id="KW-0175">Coiled coil</keyword>
<sequence length="1505" mass="168419">MATKPVEIEILMRDRLSGGLDKAGRKVDELKVKTGSASVEMARLDRQAESVRGTVSKIAGAFAVKELVSNIVKVRGEFQQLEASFNTMLGSEEKADALMQQLIRTAATTPFDLQSVAGGARQLLAYGENVENVNEDLIRLGNIAAGLNQPLSDLIYLYGTTMTQGRLYTADYNQFVGRGIPLGRELANVLGVAEGKVREMVEAGKIGFPEVQQALQNLTNEGGMFYNLMEEQSKTITGRISNIEDSIGMMMNEIGRQSEGIIGNSLDAVAYLVDHYEQVGRVLLGLVGTYGAYKTAVMAVTAMQALQTAGVGALTVAETLHYGWLVIVEKAQKLLNATMLANPYVLVATLVAGVVAAMVSMKTETERLKEAEEEYQAAKQKTIEAEEEHRRRLEELCGVAGDESLATDTRREALNKLEQKYPDIFAKYDTEYEKLKNIKRIKEEIAELEAGQSITRPQNELASVNARITALEAKKATERWEDANGSGTRMRKVGGLTGDEATELQNLYNKRKALSEQVRKERANSYFENLTGISNDTLEQQIRQRENLLARMTTEQKKYGNITYGNEALRGTFSRDELQYQLNKLNAEKNRRNLKRDSSADWGAQARKEYEQALKAYNDYLADTSNSLTQEEYEKKAKELKDALSLAKKEYDRYKPDENKDAESERKAADKAEREAERRRQAKEELGRELVELQHSNDEAETGAMEEGLEKKLRQIDDYQARADEIAKMEAKWKRRNREAGLETGTDGLTDAQRTALGDAGDRNAEAKRKAEQAAYQSEFEAMQADILRIAAYNGETERLREEHWKSEQEAIDRMKEGSDKRLRQIRLDYERELAEIEAQEKRLREAQGGSLTADQRNGIVQSYAEAHGRMEQGVRGVESTEVSRGKERYEALLEQYRTFDQQRRDIDEKYREDMAVYESERARLSGAGGDTSEVEASISARTEKYKEEIASLEEDILRASDFYTKLFGDVSEKGYKVLSDFYAQAQETLSGAKVGNSGVSLSVPAKDADGKFVKKQVTVTVAEFERMQRRVKEIQKELEKGNPFKAFKTSWDELMKSVKNDGDVSGALKSMNEKGKELTSTIRGWGDSLGAVFGDRFSQSIGEMMTFVDGMMDMGTGIGQIFSGDIVGGVTGVLGGLSSIVSLFTSWKEKMEEMKREWYIAEIETNRAIRERSEEYAANQSQISDIIKDVELLNWLVEKGYAKPASVSVWEAQSEQLAQYQKDLAAEAAAYDELWGKLQASDAHWEWGNSLNGGSKTHSLRGMSAEQIELYYNQNKLSDAARDYYEAWVDSGKTVEELKQNIEECYATMQEMVMGVSFDSFLSNARDALREMRGDVSKLGEFTEDTLSEAVLNAFMYKDLAKVLEPLYDELSEAFINGTADKDYLAGWRRRFEDAMTAAGERLDAMADAAGVDLDSESGTSQSGKSGSFNAMSQEQGTKLEGMFTSGLMHWSSMDEKMSDVSEQMGAAVDSLRRIEENTGNSARHLGEIKEDIKKIIRDGLKMK</sequence>
<feature type="region of interest" description="Disordered" evidence="2">
    <location>
        <begin position="652"/>
        <end position="709"/>
    </location>
</feature>
<dbReference type="PATRIC" id="fig|762968.3.peg.3167"/>
<protein>
    <submittedName>
        <fullName evidence="5">Tape measure domain protein</fullName>
    </submittedName>
</protein>
<dbReference type="STRING" id="762968.HMPREF9441_03611"/>
<evidence type="ECO:0000256" key="3">
    <source>
        <dbReference type="SAM" id="Phobius"/>
    </source>
</evidence>
<gene>
    <name evidence="5" type="ORF">HMPREF9441_03611</name>
</gene>
<dbReference type="OrthoDB" id="1414895at2"/>
<proteinExistence type="predicted"/>
<feature type="coiled-coil region" evidence="1">
    <location>
        <begin position="820"/>
        <end position="850"/>
    </location>
</feature>
<evidence type="ECO:0000256" key="2">
    <source>
        <dbReference type="SAM" id="MobiDB-lite"/>
    </source>
</evidence>
<evidence type="ECO:0000256" key="1">
    <source>
        <dbReference type="SAM" id="Coils"/>
    </source>
</evidence>
<accession>G5SW39</accession>
<dbReference type="GeneID" id="93558794"/>
<feature type="compositionally biased region" description="Basic and acidic residues" evidence="2">
    <location>
        <begin position="652"/>
        <end position="698"/>
    </location>
</feature>
<feature type="transmembrane region" description="Helical" evidence="3">
    <location>
        <begin position="340"/>
        <end position="361"/>
    </location>
</feature>
<dbReference type="eggNOG" id="COG3941">
    <property type="taxonomic scope" value="Bacteria"/>
</dbReference>
<feature type="region of interest" description="Disordered" evidence="2">
    <location>
        <begin position="1414"/>
        <end position="1433"/>
    </location>
</feature>
<feature type="coiled-coil region" evidence="1">
    <location>
        <begin position="504"/>
        <end position="595"/>
    </location>
</feature>
<keyword evidence="3" id="KW-0472">Membrane</keyword>